<keyword evidence="2" id="KW-1185">Reference proteome</keyword>
<dbReference type="RefSeq" id="WP_119798007.1">
    <property type="nucleotide sequence ID" value="NZ_CP021662.1"/>
</dbReference>
<evidence type="ECO:0000313" key="2">
    <source>
        <dbReference type="Proteomes" id="UP000261875"/>
    </source>
</evidence>
<geneLocation type="plasmid" evidence="2">
    <name>p5d_fsymbiotica-3</name>
</geneLocation>
<sequence length="192" mass="21758">MLVFSLLRETWGQAPQKSISVSLSRQAHTNSQQQCEFCGYTSKNNRLHFVDHNPLNHRSDNLTVVDPLCEAWQNLRALNADDGFVVYLPEIRPEDVDHLQRTAILALQSADPIYRDAAKTVINWLAAHKKEVEAFWGTAHPGEFAEALMQAGGEQRTELQNRWRHLALILNPQKFTGKDIFADDGPELDTAK</sequence>
<proteinExistence type="predicted"/>
<organism evidence="1 2">
    <name type="scientific">Candidatus Fukatsuia symbiotica</name>
    <dbReference type="NCBI Taxonomy" id="1878942"/>
    <lineage>
        <taxon>Bacteria</taxon>
        <taxon>Pseudomonadati</taxon>
        <taxon>Pseudomonadota</taxon>
        <taxon>Gammaproteobacteria</taxon>
        <taxon>Enterobacterales</taxon>
        <taxon>Yersiniaceae</taxon>
        <taxon>Candidatus Fukatsuia</taxon>
    </lineage>
</organism>
<name>A0A2Y9CKL3_9GAMM</name>
<dbReference type="EMBL" id="CP021662">
    <property type="protein sequence ID" value="AWK15719.1"/>
    <property type="molecule type" value="Genomic_DNA"/>
</dbReference>
<accession>A0A2Y9CKL3</accession>
<protein>
    <submittedName>
        <fullName evidence="1">TraT conjugal transfer protein</fullName>
    </submittedName>
</protein>
<keyword evidence="1" id="KW-0614">Plasmid</keyword>
<reference evidence="1 2" key="1">
    <citation type="submission" date="2017-05" db="EMBL/GenBank/DDBJ databases">
        <title>Genome sequence of Candidatus Fukatsuia symbiotica and Candidatus Hamiltonella defensa from Acyrthosiphon pisum strain 5D.</title>
        <authorList>
            <person name="Patel V.A."/>
            <person name="Chevignon G."/>
            <person name="Russell J.A."/>
            <person name="Oliver K.M."/>
        </authorList>
    </citation>
    <scope>NUCLEOTIDE SEQUENCE [LARGE SCALE GENOMIC DNA]</scope>
    <source>
        <strain evidence="1 2">5D</strain>
        <plasmid evidence="2">p5d_fsymbiotica-3</plasmid>
    </source>
</reference>
<dbReference type="Proteomes" id="UP000261875">
    <property type="component" value="Plasmid p5D_Fsymbiotica-3"/>
</dbReference>
<gene>
    <name evidence="1" type="ORF">CCS41_15065</name>
</gene>
<dbReference type="OrthoDB" id="6696486at2"/>
<dbReference type="AlphaFoldDB" id="A0A2Y9CKL3"/>
<dbReference type="KEGG" id="fsm:CCS41_15065"/>
<evidence type="ECO:0000313" key="1">
    <source>
        <dbReference type="EMBL" id="AWK15719.1"/>
    </source>
</evidence>